<dbReference type="PANTHER" id="PTHR42693">
    <property type="entry name" value="ARYLSULFATASE FAMILY MEMBER"/>
    <property type="match status" value="1"/>
</dbReference>
<proteinExistence type="inferred from homology"/>
<dbReference type="Pfam" id="PF00884">
    <property type="entry name" value="Sulfatase"/>
    <property type="match status" value="2"/>
</dbReference>
<evidence type="ECO:0000259" key="7">
    <source>
        <dbReference type="Pfam" id="PF00884"/>
    </source>
</evidence>
<comment type="cofactor">
    <cofactor evidence="1">
        <name>Ca(2+)</name>
        <dbReference type="ChEBI" id="CHEBI:29108"/>
    </cofactor>
</comment>
<dbReference type="Proteomes" id="UP000504617">
    <property type="component" value="Unplaced"/>
</dbReference>
<feature type="chain" id="PRO_5026960634" evidence="6">
    <location>
        <begin position="27"/>
        <end position="316"/>
    </location>
</feature>
<dbReference type="GO" id="GO:0004065">
    <property type="term" value="F:arylsulfatase activity"/>
    <property type="evidence" value="ECO:0007669"/>
    <property type="project" value="TreeGrafter"/>
</dbReference>
<evidence type="ECO:0000313" key="8">
    <source>
        <dbReference type="Proteomes" id="UP000504617"/>
    </source>
</evidence>
<dbReference type="Gene3D" id="3.30.1120.10">
    <property type="match status" value="1"/>
</dbReference>
<dbReference type="OrthoDB" id="103349at2759"/>
<dbReference type="InterPro" id="IPR000917">
    <property type="entry name" value="Sulfatase_N"/>
</dbReference>
<evidence type="ECO:0000256" key="4">
    <source>
        <dbReference type="ARBA" id="ARBA00022801"/>
    </source>
</evidence>
<dbReference type="PANTHER" id="PTHR42693:SF5">
    <property type="entry name" value="ARYLSULFATASE D"/>
    <property type="match status" value="1"/>
</dbReference>
<keyword evidence="3" id="KW-0479">Metal-binding</keyword>
<gene>
    <name evidence="9" type="primary">LOC106543355</name>
</gene>
<evidence type="ECO:0000256" key="3">
    <source>
        <dbReference type="ARBA" id="ARBA00022723"/>
    </source>
</evidence>
<feature type="domain" description="Sulfatase N-terminal" evidence="7">
    <location>
        <begin position="159"/>
        <end position="252"/>
    </location>
</feature>
<dbReference type="Gene3D" id="3.40.720.10">
    <property type="entry name" value="Alkaline Phosphatase, subunit A"/>
    <property type="match status" value="2"/>
</dbReference>
<dbReference type="SUPFAM" id="SSF53649">
    <property type="entry name" value="Alkaline phosphatase-like"/>
    <property type="match status" value="1"/>
</dbReference>
<name>A0A6I9Y7A7_9SAUR</name>
<comment type="similarity">
    <text evidence="2">Belongs to the sulfatase family.</text>
</comment>
<sequence length="316" mass="35105">MPSQLSHRIVSLVAWIVSSLLTQTYGINESRPNILLIMADDLGYGDLGCFGNNTIRTPNIDQLAKEGVKLTQHIAAASVCTPSRAAFLTGRYPIRSGMVSQTKKRVFIRTGASGGLPENETTFAKLLQQKGYATSIIDISWEKPAWFIWRQCRRDGLDGRILAAVDRVGLRNNTFTYFTSDHGGYLEFRDGNIQVGGWNGRLKGGKGMGGWEGGIRVPGIVRWPGKVAPNTVLDEPTSLMDIYPTVAHLAGASVPQDRIIDGKNLIPLLWKDQHSEHEFMFHYCGSHLHAVRWYQKESKYKLSLLSICRTFPGVCV</sequence>
<feature type="domain" description="Sulfatase N-terminal" evidence="7">
    <location>
        <begin position="32"/>
        <end position="137"/>
    </location>
</feature>
<feature type="signal peptide" evidence="6">
    <location>
        <begin position="1"/>
        <end position="26"/>
    </location>
</feature>
<evidence type="ECO:0000256" key="1">
    <source>
        <dbReference type="ARBA" id="ARBA00001913"/>
    </source>
</evidence>
<keyword evidence="8" id="KW-1185">Reference proteome</keyword>
<dbReference type="AlphaFoldDB" id="A0A6I9Y7A7"/>
<dbReference type="InterPro" id="IPR017850">
    <property type="entry name" value="Alkaline_phosphatase_core_sf"/>
</dbReference>
<keyword evidence="4" id="KW-0378">Hydrolase</keyword>
<keyword evidence="6" id="KW-0732">Signal</keyword>
<dbReference type="GeneID" id="106543355"/>
<dbReference type="InterPro" id="IPR050738">
    <property type="entry name" value="Sulfatase"/>
</dbReference>
<dbReference type="InterPro" id="IPR024607">
    <property type="entry name" value="Sulfatase_CS"/>
</dbReference>
<dbReference type="GO" id="GO:0046872">
    <property type="term" value="F:metal ion binding"/>
    <property type="evidence" value="ECO:0007669"/>
    <property type="project" value="UniProtKB-KW"/>
</dbReference>
<accession>A0A6I9Y7A7</accession>
<keyword evidence="5" id="KW-0106">Calcium</keyword>
<dbReference type="RefSeq" id="XP_013914845.1">
    <property type="nucleotide sequence ID" value="XM_014059370.1"/>
</dbReference>
<evidence type="ECO:0000256" key="2">
    <source>
        <dbReference type="ARBA" id="ARBA00008779"/>
    </source>
</evidence>
<evidence type="ECO:0000256" key="6">
    <source>
        <dbReference type="SAM" id="SignalP"/>
    </source>
</evidence>
<reference evidence="9" key="1">
    <citation type="submission" date="2025-08" db="UniProtKB">
        <authorList>
            <consortium name="RefSeq"/>
        </authorList>
    </citation>
    <scope>IDENTIFICATION</scope>
    <source>
        <tissue evidence="9">Skeletal muscle</tissue>
    </source>
</reference>
<organism evidence="8 9">
    <name type="scientific">Thamnophis sirtalis</name>
    <dbReference type="NCBI Taxonomy" id="35019"/>
    <lineage>
        <taxon>Eukaryota</taxon>
        <taxon>Metazoa</taxon>
        <taxon>Chordata</taxon>
        <taxon>Craniata</taxon>
        <taxon>Vertebrata</taxon>
        <taxon>Euteleostomi</taxon>
        <taxon>Lepidosauria</taxon>
        <taxon>Squamata</taxon>
        <taxon>Bifurcata</taxon>
        <taxon>Unidentata</taxon>
        <taxon>Episquamata</taxon>
        <taxon>Toxicofera</taxon>
        <taxon>Serpentes</taxon>
        <taxon>Colubroidea</taxon>
        <taxon>Colubridae</taxon>
        <taxon>Natricinae</taxon>
        <taxon>Thamnophis</taxon>
    </lineage>
</organism>
<evidence type="ECO:0000313" key="9">
    <source>
        <dbReference type="RefSeq" id="XP_013914845.1"/>
    </source>
</evidence>
<evidence type="ECO:0000256" key="5">
    <source>
        <dbReference type="ARBA" id="ARBA00022837"/>
    </source>
</evidence>
<dbReference type="PROSITE" id="PS00523">
    <property type="entry name" value="SULFATASE_1"/>
    <property type="match status" value="1"/>
</dbReference>
<protein>
    <submittedName>
        <fullName evidence="9">Arylsulfatase F-like isoform X2</fullName>
    </submittedName>
</protein>